<feature type="domain" description="Reverse transcriptase zinc-binding" evidence="1">
    <location>
        <begin position="19"/>
        <end position="84"/>
    </location>
</feature>
<organism evidence="2 3">
    <name type="scientific">Acorus calamus</name>
    <name type="common">Sweet flag</name>
    <dbReference type="NCBI Taxonomy" id="4465"/>
    <lineage>
        <taxon>Eukaryota</taxon>
        <taxon>Viridiplantae</taxon>
        <taxon>Streptophyta</taxon>
        <taxon>Embryophyta</taxon>
        <taxon>Tracheophyta</taxon>
        <taxon>Spermatophyta</taxon>
        <taxon>Magnoliopsida</taxon>
        <taxon>Liliopsida</taxon>
        <taxon>Acoraceae</taxon>
        <taxon>Acorus</taxon>
    </lineage>
</organism>
<dbReference type="EMBL" id="JAUJYO010000003">
    <property type="protein sequence ID" value="KAK1322513.1"/>
    <property type="molecule type" value="Genomic_DNA"/>
</dbReference>
<dbReference type="Proteomes" id="UP001180020">
    <property type="component" value="Unassembled WGS sequence"/>
</dbReference>
<comment type="caution">
    <text evidence="2">The sequence shown here is derived from an EMBL/GenBank/DDBJ whole genome shotgun (WGS) entry which is preliminary data.</text>
</comment>
<sequence>MARQGYEWSMRNSVYNEQLSTKRGNIWRPKLPLKIKIFLWLVYQNRVLTKCYRSKWAPTASMVCALCANDEETSEHLFCTCSSRKSFGTSWNESQLLGFRSIEQLGKAAYSLTGPKDKSIAGEVKCCLVPTGLWAIWMTRNTIIFRGQCFYFENLWETFSGLVQDWGTLLGGARRVELNQHGLSITA</sequence>
<dbReference type="Pfam" id="PF13966">
    <property type="entry name" value="zf-RVT"/>
    <property type="match status" value="1"/>
</dbReference>
<evidence type="ECO:0000313" key="3">
    <source>
        <dbReference type="Proteomes" id="UP001180020"/>
    </source>
</evidence>
<dbReference type="AlphaFoldDB" id="A0AAV9F907"/>
<gene>
    <name evidence="2" type="ORF">QJS10_CPA03g01636</name>
</gene>
<name>A0AAV9F907_ACOCL</name>
<proteinExistence type="predicted"/>
<evidence type="ECO:0000313" key="2">
    <source>
        <dbReference type="EMBL" id="KAK1322513.1"/>
    </source>
</evidence>
<evidence type="ECO:0000259" key="1">
    <source>
        <dbReference type="Pfam" id="PF13966"/>
    </source>
</evidence>
<protein>
    <recommendedName>
        <fullName evidence="1">Reverse transcriptase zinc-binding domain-containing protein</fullName>
    </recommendedName>
</protein>
<reference evidence="2" key="1">
    <citation type="journal article" date="2023" name="Nat. Commun.">
        <title>Diploid and tetraploid genomes of Acorus and the evolution of monocots.</title>
        <authorList>
            <person name="Ma L."/>
            <person name="Liu K.W."/>
            <person name="Li Z."/>
            <person name="Hsiao Y.Y."/>
            <person name="Qi Y."/>
            <person name="Fu T."/>
            <person name="Tang G.D."/>
            <person name="Zhang D."/>
            <person name="Sun W.H."/>
            <person name="Liu D.K."/>
            <person name="Li Y."/>
            <person name="Chen G.Z."/>
            <person name="Liu X.D."/>
            <person name="Liao X.Y."/>
            <person name="Jiang Y.T."/>
            <person name="Yu X."/>
            <person name="Hao Y."/>
            <person name="Huang J."/>
            <person name="Zhao X.W."/>
            <person name="Ke S."/>
            <person name="Chen Y.Y."/>
            <person name="Wu W.L."/>
            <person name="Hsu J.L."/>
            <person name="Lin Y.F."/>
            <person name="Huang M.D."/>
            <person name="Li C.Y."/>
            <person name="Huang L."/>
            <person name="Wang Z.W."/>
            <person name="Zhao X."/>
            <person name="Zhong W.Y."/>
            <person name="Peng D.H."/>
            <person name="Ahmad S."/>
            <person name="Lan S."/>
            <person name="Zhang J.S."/>
            <person name="Tsai W.C."/>
            <person name="Van de Peer Y."/>
            <person name="Liu Z.J."/>
        </authorList>
    </citation>
    <scope>NUCLEOTIDE SEQUENCE</scope>
    <source>
        <strain evidence="2">CP</strain>
    </source>
</reference>
<accession>A0AAV9F907</accession>
<keyword evidence="3" id="KW-1185">Reference proteome</keyword>
<dbReference type="InterPro" id="IPR026960">
    <property type="entry name" value="RVT-Znf"/>
</dbReference>
<reference evidence="2" key="2">
    <citation type="submission" date="2023-06" db="EMBL/GenBank/DDBJ databases">
        <authorList>
            <person name="Ma L."/>
            <person name="Liu K.-W."/>
            <person name="Li Z."/>
            <person name="Hsiao Y.-Y."/>
            <person name="Qi Y."/>
            <person name="Fu T."/>
            <person name="Tang G."/>
            <person name="Zhang D."/>
            <person name="Sun W.-H."/>
            <person name="Liu D.-K."/>
            <person name="Li Y."/>
            <person name="Chen G.-Z."/>
            <person name="Liu X.-D."/>
            <person name="Liao X.-Y."/>
            <person name="Jiang Y.-T."/>
            <person name="Yu X."/>
            <person name="Hao Y."/>
            <person name="Huang J."/>
            <person name="Zhao X.-W."/>
            <person name="Ke S."/>
            <person name="Chen Y.-Y."/>
            <person name="Wu W.-L."/>
            <person name="Hsu J.-L."/>
            <person name="Lin Y.-F."/>
            <person name="Huang M.-D."/>
            <person name="Li C.-Y."/>
            <person name="Huang L."/>
            <person name="Wang Z.-W."/>
            <person name="Zhao X."/>
            <person name="Zhong W.-Y."/>
            <person name="Peng D.-H."/>
            <person name="Ahmad S."/>
            <person name="Lan S."/>
            <person name="Zhang J.-S."/>
            <person name="Tsai W.-C."/>
            <person name="Van De Peer Y."/>
            <person name="Liu Z.-J."/>
        </authorList>
    </citation>
    <scope>NUCLEOTIDE SEQUENCE</scope>
    <source>
        <strain evidence="2">CP</strain>
        <tissue evidence="2">Leaves</tissue>
    </source>
</reference>